<dbReference type="AlphaFoldDB" id="A0A7R9HCX5"/>
<sequence>MPSTASETVNIKLEVDCVDANSETNNCFTGELHIKQELDQDLDTLNSEITIHKTSPSVTSFDHDYFQFENKQSKKENGKSIENSSWSNNVCQNESLEYDPFVKHENNCLGQTSLESSKSEMLNVSKNLCFHNENNIKNESVESGRSFSCHSVHDFRNNVFNGFRTEGIIKKELDNVNSSDICTELSRDALKDPLLPSTKVALPLKKPTTLVKCMDASGNIFFIALGRLNAPSLKPINYLETKCESVTEPSFPRTTTPTTVSSSETIRPSLVFGEHSDCLENTDLVQTQLSLGLDSLMLLVKKTQSPSMKTALNDLSSRAATTTTTLLSSSSCESLPGRESVTSSSWSEASSVGEPATVHSKQKTVLFLKDRQYYIVKPATLAVNSSVNKPQASNTVDCARNINPVLNTATIKIEPDLNIPCGVKTFGKSILNMPYGSINSAAKPSYSLLKKQTNIPLRTPSLLSVVKSEPAEEGESGFLLKRRPDVSNKKMLGINQTHSAMLVSKCFEYEEKVSQAVSRCKFPNQAMCVRWLLRHLPLVSTQASDTDYKSVHPFCASSATNFIQWNVGKQRSSGVAPSEGCVEAVTTSGVHRRDGMVYSCHHGLVQTPRLHTYGS</sequence>
<evidence type="ECO:0000259" key="1">
    <source>
        <dbReference type="Pfam" id="PF22951"/>
    </source>
</evidence>
<proteinExistence type="predicted"/>
<protein>
    <recommendedName>
        <fullName evidence="1">YEATS domain-containing protein</fullName>
    </recommendedName>
</protein>
<name>A0A7R9HCX5_TIMPO</name>
<dbReference type="InterPro" id="IPR055127">
    <property type="entry name" value="YEATS2_3HBD"/>
</dbReference>
<gene>
    <name evidence="2" type="ORF">TPSB3V08_LOCUS11608</name>
</gene>
<dbReference type="Pfam" id="PF22951">
    <property type="entry name" value="3HBD"/>
    <property type="match status" value="1"/>
</dbReference>
<organism evidence="2">
    <name type="scientific">Timema poppense</name>
    <name type="common">Walking stick</name>
    <dbReference type="NCBI Taxonomy" id="170557"/>
    <lineage>
        <taxon>Eukaryota</taxon>
        <taxon>Metazoa</taxon>
        <taxon>Ecdysozoa</taxon>
        <taxon>Arthropoda</taxon>
        <taxon>Hexapoda</taxon>
        <taxon>Insecta</taxon>
        <taxon>Pterygota</taxon>
        <taxon>Neoptera</taxon>
        <taxon>Polyneoptera</taxon>
        <taxon>Phasmatodea</taxon>
        <taxon>Timematodea</taxon>
        <taxon>Timematoidea</taxon>
        <taxon>Timematidae</taxon>
        <taxon>Timema</taxon>
    </lineage>
</organism>
<evidence type="ECO:0000313" key="2">
    <source>
        <dbReference type="EMBL" id="CAD7417213.1"/>
    </source>
</evidence>
<feature type="domain" description="YEATS" evidence="1">
    <location>
        <begin position="525"/>
        <end position="573"/>
    </location>
</feature>
<reference evidence="2" key="1">
    <citation type="submission" date="2020-11" db="EMBL/GenBank/DDBJ databases">
        <authorList>
            <person name="Tran Van P."/>
        </authorList>
    </citation>
    <scope>NUCLEOTIDE SEQUENCE</scope>
</reference>
<accession>A0A7R9HCX5</accession>
<dbReference type="EMBL" id="OD012964">
    <property type="protein sequence ID" value="CAD7417213.1"/>
    <property type="molecule type" value="Genomic_DNA"/>
</dbReference>